<sequence length="485" mass="53217">MPLLVLIPLLGILLLTLWFGNNQLQRDIGTQADRVGAALARQIASTAAEPLAAGDNLSLNILLAEWNQNPLIAHVSLYSTDNRIIAEAGNKPATRNRAPGQGRYMSAVLQQEQVAGQIQLMLAAQPFRQPATNLMLHIIWSLLAVSLVAGFTVWLWTTRLRRDLIAIAQWDRSPSYPAPASARHDELGDFARTLTQQRGLYPEPEPEPEIPVVTEIAAAPAVDEVQKAPVVVETGEVADAAAPEETIHSEASLTETPPTDTAIDSEHEPADNDEELDDNANPQVEDEDAADTPLPRHAMLAVRLGNQEALRRLPRERLLTLLDRYREHVQRAAQLYGGQQHTLFDGTSVLMFSPGAEDTRDELNHGLCCGELLRVLGHDLQIEIADTGIALHLQLALCHAPGLDNISDEALSEHELCQRTLDQLQHSRNLLLVDAELAGAGTLADSAVARRLASQNGIYCIERLLEPYQSMVESQLNKLYNQRQG</sequence>
<feature type="transmembrane region" description="Helical" evidence="2">
    <location>
        <begin position="134"/>
        <end position="156"/>
    </location>
</feature>
<evidence type="ECO:0000256" key="2">
    <source>
        <dbReference type="SAM" id="Phobius"/>
    </source>
</evidence>
<evidence type="ECO:0000313" key="3">
    <source>
        <dbReference type="EMBL" id="ROZ88198.1"/>
    </source>
</evidence>
<evidence type="ECO:0000256" key="1">
    <source>
        <dbReference type="SAM" id="MobiDB-lite"/>
    </source>
</evidence>
<organism evidence="3 4">
    <name type="scientific">Pseudomonas neustonica</name>
    <dbReference type="NCBI Taxonomy" id="2487346"/>
    <lineage>
        <taxon>Bacteria</taxon>
        <taxon>Pseudomonadati</taxon>
        <taxon>Pseudomonadota</taxon>
        <taxon>Gammaproteobacteria</taxon>
        <taxon>Pseudomonadales</taxon>
        <taxon>Pseudomonadaceae</taxon>
        <taxon>Pseudomonas</taxon>
    </lineage>
</organism>
<feature type="region of interest" description="Disordered" evidence="1">
    <location>
        <begin position="239"/>
        <end position="293"/>
    </location>
</feature>
<comment type="caution">
    <text evidence="3">The sequence shown here is derived from an EMBL/GenBank/DDBJ whole genome shotgun (WGS) entry which is preliminary data.</text>
</comment>
<reference evidence="3 4" key="1">
    <citation type="submission" date="2018-11" db="EMBL/GenBank/DDBJ databases">
        <authorList>
            <person name="Jang G.I."/>
            <person name="Hwang C.Y."/>
        </authorList>
    </citation>
    <scope>NUCLEOTIDE SEQUENCE [LARGE SCALE GENOMIC DNA]</scope>
    <source>
        <strain evidence="3 4">SSM26</strain>
    </source>
</reference>
<keyword evidence="3" id="KW-0418">Kinase</keyword>
<name>A0ABX9XQ73_9PSED</name>
<dbReference type="GO" id="GO:0016301">
    <property type="term" value="F:kinase activity"/>
    <property type="evidence" value="ECO:0007669"/>
    <property type="project" value="UniProtKB-KW"/>
</dbReference>
<evidence type="ECO:0000313" key="4">
    <source>
        <dbReference type="Proteomes" id="UP000275199"/>
    </source>
</evidence>
<keyword evidence="4" id="KW-1185">Reference proteome</keyword>
<accession>A0ABX9XQ73</accession>
<keyword evidence="2" id="KW-0812">Transmembrane</keyword>
<dbReference type="EMBL" id="RKKU01000001">
    <property type="protein sequence ID" value="ROZ88198.1"/>
    <property type="molecule type" value="Genomic_DNA"/>
</dbReference>
<feature type="compositionally biased region" description="Acidic residues" evidence="1">
    <location>
        <begin position="271"/>
        <end position="290"/>
    </location>
</feature>
<keyword evidence="2" id="KW-0472">Membrane</keyword>
<protein>
    <submittedName>
        <fullName evidence="3">Histidine kinase</fullName>
    </submittedName>
</protein>
<proteinExistence type="predicted"/>
<keyword evidence="3" id="KW-0808">Transferase</keyword>
<feature type="compositionally biased region" description="Polar residues" evidence="1">
    <location>
        <begin position="249"/>
        <end position="259"/>
    </location>
</feature>
<dbReference type="Proteomes" id="UP000275199">
    <property type="component" value="Unassembled WGS sequence"/>
</dbReference>
<keyword evidence="2" id="KW-1133">Transmembrane helix</keyword>
<gene>
    <name evidence="3" type="ORF">EF096_00410</name>
</gene>